<accession>A0AAD7YYV4</accession>
<dbReference type="InterPro" id="IPR029068">
    <property type="entry name" value="Glyas_Bleomycin-R_OHBP_Dase"/>
</dbReference>
<evidence type="ECO:0000256" key="5">
    <source>
        <dbReference type="ARBA" id="ARBA00022737"/>
    </source>
</evidence>
<dbReference type="InterPro" id="IPR004360">
    <property type="entry name" value="Glyas_Fos-R_dOase_dom"/>
</dbReference>
<evidence type="ECO:0000256" key="9">
    <source>
        <dbReference type="PIRNR" id="PIRNR009283"/>
    </source>
</evidence>
<dbReference type="PROSITE" id="PS51819">
    <property type="entry name" value="VOC"/>
    <property type="match status" value="2"/>
</dbReference>
<comment type="pathway">
    <text evidence="1">Amino-acid degradation; L-phenylalanine degradation; acetoacetate and fumarate from L-phenylalanine: step 3/6.</text>
</comment>
<dbReference type="InterPro" id="IPR005956">
    <property type="entry name" value="4OHPhenylPyrv_dOase"/>
</dbReference>
<keyword evidence="6" id="KW-0828">Tyrosine catabolism</keyword>
<evidence type="ECO:0000256" key="6">
    <source>
        <dbReference type="ARBA" id="ARBA00022878"/>
    </source>
</evidence>
<evidence type="ECO:0000256" key="7">
    <source>
        <dbReference type="ARBA" id="ARBA00023004"/>
    </source>
</evidence>
<dbReference type="FunFam" id="3.10.180.10:FF:000001">
    <property type="entry name" value="4-hydroxyphenylpyruvate dioxygenase"/>
    <property type="match status" value="1"/>
</dbReference>
<feature type="domain" description="VOC" evidence="11">
    <location>
        <begin position="179"/>
        <end position="337"/>
    </location>
</feature>
<dbReference type="PIRSF" id="PIRSF009283">
    <property type="entry name" value="HPP_dOase"/>
    <property type="match status" value="1"/>
</dbReference>
<dbReference type="GO" id="GO:0046872">
    <property type="term" value="F:metal ion binding"/>
    <property type="evidence" value="ECO:0007669"/>
    <property type="project" value="UniProtKB-KW"/>
</dbReference>
<dbReference type="GO" id="GO:0006572">
    <property type="term" value="P:L-tyrosine catabolic process"/>
    <property type="evidence" value="ECO:0007669"/>
    <property type="project" value="UniProtKB-KW"/>
</dbReference>
<feature type="binding site" evidence="10">
    <location>
        <position position="182"/>
    </location>
    <ligand>
        <name>Fe cation</name>
        <dbReference type="ChEBI" id="CHEBI:24875"/>
    </ligand>
</feature>
<evidence type="ECO:0000256" key="10">
    <source>
        <dbReference type="PIRSR" id="PIRSR009283-1"/>
    </source>
</evidence>
<evidence type="ECO:0000256" key="3">
    <source>
        <dbReference type="ARBA" id="ARBA00013222"/>
    </source>
</evidence>
<evidence type="ECO:0000256" key="4">
    <source>
        <dbReference type="ARBA" id="ARBA00022723"/>
    </source>
</evidence>
<comment type="similarity">
    <text evidence="2 9">Belongs to the 4HPPD family.</text>
</comment>
<evidence type="ECO:0000256" key="8">
    <source>
        <dbReference type="ARBA" id="ARBA00023232"/>
    </source>
</evidence>
<comment type="caution">
    <text evidence="12">The sequence shown here is derived from an EMBL/GenBank/DDBJ whole genome shotgun (WGS) entry which is preliminary data.</text>
</comment>
<feature type="binding site" evidence="10">
    <location>
        <position position="348"/>
    </location>
    <ligand>
        <name>Fe cation</name>
        <dbReference type="ChEBI" id="CHEBI:24875"/>
    </ligand>
</feature>
<dbReference type="PANTHER" id="PTHR11959">
    <property type="entry name" value="4-HYDROXYPHENYLPYRUVATE DIOXYGENASE"/>
    <property type="match status" value="1"/>
</dbReference>
<evidence type="ECO:0000313" key="13">
    <source>
        <dbReference type="Proteomes" id="UP001231518"/>
    </source>
</evidence>
<keyword evidence="4 10" id="KW-0479">Metal-binding</keyword>
<keyword evidence="7 10" id="KW-0408">Iron</keyword>
<evidence type="ECO:0000259" key="11">
    <source>
        <dbReference type="PROSITE" id="PS51819"/>
    </source>
</evidence>
<dbReference type="InterPro" id="IPR041735">
    <property type="entry name" value="4OHPhenylPyrv_dOase_C"/>
</dbReference>
<dbReference type="AlphaFoldDB" id="A0AAD7YYV4"/>
<comment type="cofactor">
    <cofactor evidence="10">
        <name>Fe cation</name>
        <dbReference type="ChEBI" id="CHEBI:24875"/>
    </cofactor>
    <text evidence="10">Binds 1 Fe cation per subunit.</text>
</comment>
<dbReference type="SUPFAM" id="SSF54593">
    <property type="entry name" value="Glyoxalase/Bleomycin resistance protein/Dihydroxybiphenyl dioxygenase"/>
    <property type="match status" value="1"/>
</dbReference>
<reference evidence="12" key="1">
    <citation type="submission" date="2023-03" db="EMBL/GenBank/DDBJ databases">
        <title>Chromosome-level genomes of two armyworms, Mythimna separata and Mythimna loreyi, provide insights into the biosynthesis and reception of sex pheromones.</title>
        <authorList>
            <person name="Zhao H."/>
        </authorList>
    </citation>
    <scope>NUCLEOTIDE SEQUENCE</scope>
    <source>
        <strain evidence="12">BeijingLab</strain>
        <tissue evidence="12">Pupa</tissue>
    </source>
</reference>
<dbReference type="Pfam" id="PF00903">
    <property type="entry name" value="Glyoxalase"/>
    <property type="match status" value="1"/>
</dbReference>
<evidence type="ECO:0000313" key="12">
    <source>
        <dbReference type="EMBL" id="KAJ8731572.1"/>
    </source>
</evidence>
<keyword evidence="5" id="KW-0677">Repeat</keyword>
<keyword evidence="13" id="KW-1185">Reference proteome</keyword>
<dbReference type="GO" id="GO:0005789">
    <property type="term" value="C:endoplasmic reticulum membrane"/>
    <property type="evidence" value="ECO:0007669"/>
    <property type="project" value="TreeGrafter"/>
</dbReference>
<organism evidence="12 13">
    <name type="scientific">Mythimna separata</name>
    <name type="common">Oriental armyworm</name>
    <name type="synonym">Pseudaletia separata</name>
    <dbReference type="NCBI Taxonomy" id="271217"/>
    <lineage>
        <taxon>Eukaryota</taxon>
        <taxon>Metazoa</taxon>
        <taxon>Ecdysozoa</taxon>
        <taxon>Arthropoda</taxon>
        <taxon>Hexapoda</taxon>
        <taxon>Insecta</taxon>
        <taxon>Pterygota</taxon>
        <taxon>Neoptera</taxon>
        <taxon>Endopterygota</taxon>
        <taxon>Lepidoptera</taxon>
        <taxon>Glossata</taxon>
        <taxon>Ditrysia</taxon>
        <taxon>Noctuoidea</taxon>
        <taxon>Noctuidae</taxon>
        <taxon>Noctuinae</taxon>
        <taxon>Hadenini</taxon>
        <taxon>Mythimna</taxon>
    </lineage>
</organism>
<proteinExistence type="inferred from homology"/>
<dbReference type="GO" id="GO:0006559">
    <property type="term" value="P:L-phenylalanine catabolic process"/>
    <property type="evidence" value="ECO:0007669"/>
    <property type="project" value="UniProtKB-KW"/>
</dbReference>
<feature type="domain" description="VOC" evidence="11">
    <location>
        <begin position="18"/>
        <end position="149"/>
    </location>
</feature>
<dbReference type="GO" id="GO:0003868">
    <property type="term" value="F:4-hydroxyphenylpyruvate dioxygenase activity"/>
    <property type="evidence" value="ECO:0007669"/>
    <property type="project" value="InterPro"/>
</dbReference>
<dbReference type="CDD" id="cd08342">
    <property type="entry name" value="HPPD_N_like"/>
    <property type="match status" value="1"/>
</dbReference>
<dbReference type="GO" id="GO:0000139">
    <property type="term" value="C:Golgi membrane"/>
    <property type="evidence" value="ECO:0007669"/>
    <property type="project" value="TreeGrafter"/>
</dbReference>
<dbReference type="InterPro" id="IPR037523">
    <property type="entry name" value="VOC_core"/>
</dbReference>
<dbReference type="CDD" id="cd07250">
    <property type="entry name" value="HPPD_C_like"/>
    <property type="match status" value="1"/>
</dbReference>
<dbReference type="Proteomes" id="UP001231518">
    <property type="component" value="Chromosome 16"/>
</dbReference>
<name>A0AAD7YYV4_MYTSE</name>
<sequence length="380" mass="43837">MTSYTDKGRKPEAGRFLAFDHLTFWVSNAKQAASYYVTRFDFEPLAYSGLETGSRKIASYAVKKNKIIFVFQAQYDPEETDFSNEVAYHGDFVKDVAFQVENLDYILEYAKKQGAVVVKDLWQDEDEYGVIRMATLKTYGDNTHTLVDRSKYRGPFLPGYQLLGSDPINKLLPKVEINFVDHIVANLPDHGLEEAVSWYERILQFHRFWSVDDKQICTEYSALRSIVVTNYEETLRLPLNEPAAAKKKSQIQEFVEYHGGAGVQHVAFGTEDIITAVEQLRTRGVEFLSIPPKYYKLIRERLKESKVKVAESIDILERLNVLIDYDDDGYLLQIFTKNTQNRPTLFMEVIQRRNHNGFGAGNFKTLFESIELEQDKRGNL</sequence>
<dbReference type="NCBIfam" id="TIGR01263">
    <property type="entry name" value="4HPPD"/>
    <property type="match status" value="1"/>
</dbReference>
<dbReference type="InterPro" id="IPR041736">
    <property type="entry name" value="4OHPhenylPyrv_dOase_N"/>
</dbReference>
<feature type="binding site" evidence="10">
    <location>
        <position position="265"/>
    </location>
    <ligand>
        <name>Fe cation</name>
        <dbReference type="ChEBI" id="CHEBI:24875"/>
    </ligand>
</feature>
<dbReference type="Gene3D" id="3.10.180.10">
    <property type="entry name" value="2,3-Dihydroxybiphenyl 1,2-Dioxygenase, domain 1"/>
    <property type="match status" value="2"/>
</dbReference>
<evidence type="ECO:0000256" key="1">
    <source>
        <dbReference type="ARBA" id="ARBA00005162"/>
    </source>
</evidence>
<dbReference type="PANTHER" id="PTHR11959:SF1">
    <property type="entry name" value="4-HYDROXYPHENYLPYRUVATE DIOXYGENASE"/>
    <property type="match status" value="1"/>
</dbReference>
<gene>
    <name evidence="12" type="ORF">PYW07_004736</name>
</gene>
<dbReference type="EMBL" id="JARGEI010000005">
    <property type="protein sequence ID" value="KAJ8731572.1"/>
    <property type="molecule type" value="Genomic_DNA"/>
</dbReference>
<keyword evidence="8" id="KW-0585">Phenylalanine catabolism</keyword>
<protein>
    <recommendedName>
        <fullName evidence="3 9">4-hydroxyphenylpyruvate dioxygenase</fullName>
    </recommendedName>
</protein>
<evidence type="ECO:0000256" key="2">
    <source>
        <dbReference type="ARBA" id="ARBA00005877"/>
    </source>
</evidence>